<evidence type="ECO:0000313" key="8">
    <source>
        <dbReference type="EMBL" id="QIS12361.1"/>
    </source>
</evidence>
<name>A0A6G9YGL4_9NOCA</name>
<evidence type="ECO:0000256" key="4">
    <source>
        <dbReference type="ARBA" id="ARBA00022801"/>
    </source>
</evidence>
<dbReference type="Gene3D" id="1.10.150.900">
    <property type="match status" value="1"/>
</dbReference>
<keyword evidence="3" id="KW-0479">Metal-binding</keyword>
<dbReference type="GO" id="GO:0016787">
    <property type="term" value="F:hydrolase activity"/>
    <property type="evidence" value="ECO:0007669"/>
    <property type="project" value="UniProtKB-KW"/>
</dbReference>
<keyword evidence="5" id="KW-0862">Zinc</keyword>
<dbReference type="SUPFAM" id="SSF53187">
    <property type="entry name" value="Zn-dependent exopeptidases"/>
    <property type="match status" value="1"/>
</dbReference>
<gene>
    <name evidence="8" type="ORF">F5544_22495</name>
</gene>
<dbReference type="CDD" id="cd05675">
    <property type="entry name" value="M20_yscS_like"/>
    <property type="match status" value="1"/>
</dbReference>
<dbReference type="InterPro" id="IPR036264">
    <property type="entry name" value="Bact_exopeptidase_dim_dom"/>
</dbReference>
<dbReference type="InterPro" id="IPR050072">
    <property type="entry name" value="Peptidase_M20A"/>
</dbReference>
<sequence>MGIAVRVASRGAAGVAVRPERGRFRRRAARRNGAGHGLPLLGVRPVRFPGRATGGRDFRSARSGPGPARHAAGLSGGAASRAGIGASRDTPDGRKGYVSATVEDPNRNSHAVGEVVELVSKLIQFDTSNTGELATTKGERECAQWVADQLHQAGYTTEYVESGAPGRGNVFARLAGADPNRGALLMHGHLDVVPAQAADWSVHPFSGAIRDGYVWGRGAIDMKDMVGMMLAVARQFKLEGTVPPRDIVFAFLADEENGGKWGSHWLVDNRPDLFAGVTEAVGEVGGFSLTVPRRDGTESRFYLVETAEKGLGWMRLRAKARAGHGSFLHEDNAVTILADAVARLGKHTFPLVISDSVAEFLAAVAEESGLEFDPASPDLDGQLAKLGTISRIIGATLRDTANPTMLQAGYKANVIPQTAEAVVDCRVVPGRLEAFLREVDELIGPDVEREWITNLESYETTFDGDLVDAMNAAILAHDPDGRTVPYMLSGGTDAKAFARLGIRCFGFAPLRLPPELDFSALFHGVDERVPVASLEFGTRVLEHFLLNS</sequence>
<dbReference type="Pfam" id="PF01546">
    <property type="entry name" value="Peptidase_M20"/>
    <property type="match status" value="1"/>
</dbReference>
<keyword evidence="9" id="KW-1185">Reference proteome</keyword>
<keyword evidence="4 8" id="KW-0378">Hydrolase</keyword>
<dbReference type="PROSITE" id="PS00758">
    <property type="entry name" value="ARGE_DAPE_CPG2_1"/>
    <property type="match status" value="1"/>
</dbReference>
<dbReference type="Gene3D" id="3.30.70.360">
    <property type="match status" value="1"/>
</dbReference>
<dbReference type="SUPFAM" id="SSF55031">
    <property type="entry name" value="Bacterial exopeptidase dimerisation domain"/>
    <property type="match status" value="1"/>
</dbReference>
<dbReference type="FunFam" id="1.10.150.900:FF:000002">
    <property type="entry name" value="M20/M25/M40 family peptidase"/>
    <property type="match status" value="1"/>
</dbReference>
<feature type="domain" description="Peptidase M20 dimerisation" evidence="7">
    <location>
        <begin position="306"/>
        <end position="436"/>
    </location>
</feature>
<dbReference type="PANTHER" id="PTHR43808">
    <property type="entry name" value="ACETYLORNITHINE DEACETYLASE"/>
    <property type="match status" value="1"/>
</dbReference>
<dbReference type="InterPro" id="IPR002933">
    <property type="entry name" value="Peptidase_M20"/>
</dbReference>
<dbReference type="AlphaFoldDB" id="A0A6G9YGL4"/>
<dbReference type="PANTHER" id="PTHR43808:SF8">
    <property type="entry name" value="PEPTIDASE M20 DIMERISATION DOMAIN-CONTAINING PROTEIN"/>
    <property type="match status" value="1"/>
</dbReference>
<evidence type="ECO:0000256" key="6">
    <source>
        <dbReference type="SAM" id="MobiDB-lite"/>
    </source>
</evidence>
<dbReference type="InterPro" id="IPR001261">
    <property type="entry name" value="ArgE/DapE_CS"/>
</dbReference>
<dbReference type="Pfam" id="PF07687">
    <property type="entry name" value="M20_dimer"/>
    <property type="match status" value="1"/>
</dbReference>
<dbReference type="GO" id="GO:0046872">
    <property type="term" value="F:metal ion binding"/>
    <property type="evidence" value="ECO:0007669"/>
    <property type="project" value="UniProtKB-KW"/>
</dbReference>
<feature type="region of interest" description="Disordered" evidence="6">
    <location>
        <begin position="24"/>
        <end position="105"/>
    </location>
</feature>
<evidence type="ECO:0000256" key="2">
    <source>
        <dbReference type="ARBA" id="ARBA00006247"/>
    </source>
</evidence>
<protein>
    <submittedName>
        <fullName evidence="8">M20/M25/M40 family metallo-hydrolase</fullName>
    </submittedName>
</protein>
<comment type="cofactor">
    <cofactor evidence="1">
        <name>Zn(2+)</name>
        <dbReference type="ChEBI" id="CHEBI:29105"/>
    </cofactor>
</comment>
<evidence type="ECO:0000256" key="3">
    <source>
        <dbReference type="ARBA" id="ARBA00022723"/>
    </source>
</evidence>
<dbReference type="NCBIfam" id="NF005913">
    <property type="entry name" value="PRK07906.1"/>
    <property type="match status" value="1"/>
</dbReference>
<evidence type="ECO:0000256" key="5">
    <source>
        <dbReference type="ARBA" id="ARBA00022833"/>
    </source>
</evidence>
<evidence type="ECO:0000313" key="9">
    <source>
        <dbReference type="Proteomes" id="UP000503540"/>
    </source>
</evidence>
<dbReference type="InterPro" id="IPR011650">
    <property type="entry name" value="Peptidase_M20_dimer"/>
</dbReference>
<dbReference type="EMBL" id="CP046172">
    <property type="protein sequence ID" value="QIS12361.1"/>
    <property type="molecule type" value="Genomic_DNA"/>
</dbReference>
<dbReference type="KEGG" id="nah:F5544_22495"/>
<comment type="similarity">
    <text evidence="2">Belongs to the peptidase M20A family.</text>
</comment>
<dbReference type="Proteomes" id="UP000503540">
    <property type="component" value="Chromosome"/>
</dbReference>
<evidence type="ECO:0000256" key="1">
    <source>
        <dbReference type="ARBA" id="ARBA00001947"/>
    </source>
</evidence>
<dbReference type="Gene3D" id="3.40.630.10">
    <property type="entry name" value="Zn peptidases"/>
    <property type="match status" value="1"/>
</dbReference>
<accession>A0A6G9YGL4</accession>
<organism evidence="8 9">
    <name type="scientific">Nocardia arthritidis</name>
    <dbReference type="NCBI Taxonomy" id="228602"/>
    <lineage>
        <taxon>Bacteria</taxon>
        <taxon>Bacillati</taxon>
        <taxon>Actinomycetota</taxon>
        <taxon>Actinomycetes</taxon>
        <taxon>Mycobacteriales</taxon>
        <taxon>Nocardiaceae</taxon>
        <taxon>Nocardia</taxon>
    </lineage>
</organism>
<proteinExistence type="inferred from homology"/>
<reference evidence="8 9" key="1">
    <citation type="journal article" date="2019" name="ACS Chem. Biol.">
        <title>Identification and Mobilization of a Cryptic Antibiotic Biosynthesis Gene Locus from a Human-Pathogenic Nocardia Isolate.</title>
        <authorList>
            <person name="Herisse M."/>
            <person name="Ishida K."/>
            <person name="Porter J.L."/>
            <person name="Howden B."/>
            <person name="Hertweck C."/>
            <person name="Stinear T.P."/>
            <person name="Pidot S.J."/>
        </authorList>
    </citation>
    <scope>NUCLEOTIDE SEQUENCE [LARGE SCALE GENOMIC DNA]</scope>
    <source>
        <strain evidence="8 9">AUSMDU00012717</strain>
    </source>
</reference>
<evidence type="ECO:0000259" key="7">
    <source>
        <dbReference type="Pfam" id="PF07687"/>
    </source>
</evidence>
<feature type="compositionally biased region" description="Low complexity" evidence="6">
    <location>
        <begin position="68"/>
        <end position="88"/>
    </location>
</feature>